<comment type="caution">
    <text evidence="1">The sequence shown here is derived from an EMBL/GenBank/DDBJ whole genome shotgun (WGS) entry which is preliminary data.</text>
</comment>
<evidence type="ECO:0000313" key="1">
    <source>
        <dbReference type="EMBL" id="VCW99196.1"/>
    </source>
</evidence>
<dbReference type="Proteomes" id="UP000269945">
    <property type="component" value="Unassembled WGS sequence"/>
</dbReference>
<sequence length="114" mass="12385">MPWALILSPHSLTTWPLSSQIVIFLSRAPLGCEWPFLKLVSAPEDGVRGQGPCPHAPSFPSRFLAWLRALEEAMFCAQAEGPKRARLSLAGNWESPRSTAQDWAGGSCVPGLSQ</sequence>
<dbReference type="EMBL" id="CYRY02027819">
    <property type="protein sequence ID" value="VCW99196.1"/>
    <property type="molecule type" value="Genomic_DNA"/>
</dbReference>
<proteinExistence type="predicted"/>
<accession>A0A9X9LY84</accession>
<gene>
    <name evidence="1" type="ORF">BN2614_LOCUS6</name>
</gene>
<name>A0A9X9LY84_GULGU</name>
<reference evidence="1 2" key="1">
    <citation type="submission" date="2018-10" db="EMBL/GenBank/DDBJ databases">
        <authorList>
            <person name="Ekblom R."/>
            <person name="Jareborg N."/>
        </authorList>
    </citation>
    <scope>NUCLEOTIDE SEQUENCE [LARGE SCALE GENOMIC DNA]</scope>
    <source>
        <tissue evidence="1">Muscle</tissue>
    </source>
</reference>
<evidence type="ECO:0000313" key="2">
    <source>
        <dbReference type="Proteomes" id="UP000269945"/>
    </source>
</evidence>
<protein>
    <submittedName>
        <fullName evidence="1">Uncharacterized protein</fullName>
    </submittedName>
</protein>
<dbReference type="AlphaFoldDB" id="A0A9X9LY84"/>
<organism evidence="1 2">
    <name type="scientific">Gulo gulo</name>
    <name type="common">Wolverine</name>
    <name type="synonym">Gluton</name>
    <dbReference type="NCBI Taxonomy" id="48420"/>
    <lineage>
        <taxon>Eukaryota</taxon>
        <taxon>Metazoa</taxon>
        <taxon>Chordata</taxon>
        <taxon>Craniata</taxon>
        <taxon>Vertebrata</taxon>
        <taxon>Euteleostomi</taxon>
        <taxon>Mammalia</taxon>
        <taxon>Eutheria</taxon>
        <taxon>Laurasiatheria</taxon>
        <taxon>Carnivora</taxon>
        <taxon>Caniformia</taxon>
        <taxon>Musteloidea</taxon>
        <taxon>Mustelidae</taxon>
        <taxon>Guloninae</taxon>
        <taxon>Gulo</taxon>
    </lineage>
</organism>
<keyword evidence="2" id="KW-1185">Reference proteome</keyword>